<name>A0A1W6ZLZ6_9HYPH</name>
<dbReference type="PROSITE" id="PS01044">
    <property type="entry name" value="SQUALEN_PHYTOEN_SYN_1"/>
    <property type="match status" value="1"/>
</dbReference>
<dbReference type="Gene3D" id="1.10.600.10">
    <property type="entry name" value="Farnesyl Diphosphate Synthase"/>
    <property type="match status" value="1"/>
</dbReference>
<evidence type="ECO:0000313" key="1">
    <source>
        <dbReference type="EMBL" id="ARP98428.1"/>
    </source>
</evidence>
<dbReference type="SFLD" id="SFLDS00005">
    <property type="entry name" value="Isoprenoid_Synthase_Type_I"/>
    <property type="match status" value="1"/>
</dbReference>
<dbReference type="InterPro" id="IPR002060">
    <property type="entry name" value="Squ/phyt_synthse"/>
</dbReference>
<dbReference type="AlphaFoldDB" id="A0A1W6ZLZ6"/>
<dbReference type="InterPro" id="IPR019845">
    <property type="entry name" value="Squalene/phytoene_synthase_CS"/>
</dbReference>
<dbReference type="Pfam" id="PF00494">
    <property type="entry name" value="SQS_PSY"/>
    <property type="match status" value="1"/>
</dbReference>
<dbReference type="Proteomes" id="UP000194137">
    <property type="component" value="Chromosome"/>
</dbReference>
<dbReference type="PROSITE" id="PS01045">
    <property type="entry name" value="SQUALEN_PHYTOEN_SYN_2"/>
    <property type="match status" value="1"/>
</dbReference>
<dbReference type="RefSeq" id="WP_086086846.1">
    <property type="nucleotide sequence ID" value="NZ_CP021112.1"/>
</dbReference>
<reference evidence="1 2" key="1">
    <citation type="submission" date="2017-05" db="EMBL/GenBank/DDBJ databases">
        <title>Full genome sequence of Pseudorhodoplanes sinuspersici.</title>
        <authorList>
            <person name="Dastgheib S.M.M."/>
            <person name="Shavandi M."/>
            <person name="Tirandaz H."/>
        </authorList>
    </citation>
    <scope>NUCLEOTIDE SEQUENCE [LARGE SCALE GENOMIC DNA]</scope>
    <source>
        <strain evidence="1 2">RIPI110</strain>
    </source>
</reference>
<dbReference type="KEGG" id="psin:CAK95_04475"/>
<dbReference type="InterPro" id="IPR017828">
    <property type="entry name" value="SQ_synth_HpnD-like"/>
</dbReference>
<dbReference type="OrthoDB" id="9807580at2"/>
<dbReference type="GO" id="GO:0051996">
    <property type="term" value="F:squalene synthase [NAD(P)H] activity"/>
    <property type="evidence" value="ECO:0007669"/>
    <property type="project" value="InterPro"/>
</dbReference>
<dbReference type="GO" id="GO:0004311">
    <property type="term" value="F:geranylgeranyl diphosphate synthase activity"/>
    <property type="evidence" value="ECO:0007669"/>
    <property type="project" value="InterPro"/>
</dbReference>
<dbReference type="InterPro" id="IPR033904">
    <property type="entry name" value="Trans_IPPS_HH"/>
</dbReference>
<dbReference type="SFLD" id="SFLDG01212">
    <property type="entry name" value="Phytoene_synthase_like"/>
    <property type="match status" value="1"/>
</dbReference>
<sequence length="279" mass="30811">MSATADSSNAEAAQQASGSSFYLAMRILPREKREAMFQVYKFCREVDDIADTAGPRDARIAALDRYRADVASLYGGLPPGQMKGFVEPLKQFGFRKEDFLAVIDGMEMDVISDIRAPDLATLDLYCDRVASAVGRLSVKVFGVPDEDGIALSHHLGRALQLTNILRDVDEDADIGRLYLPREYLTAAGIATTDPKKALASPRLGEVCAPLIAQAREHFKQASAIMDKQTRASVKAPRIMAEAYAPMLDALEKRGFNPPRHRVRMNRAHLIIAILRYAFI</sequence>
<evidence type="ECO:0000313" key="2">
    <source>
        <dbReference type="Proteomes" id="UP000194137"/>
    </source>
</evidence>
<dbReference type="GO" id="GO:0016117">
    <property type="term" value="P:carotenoid biosynthetic process"/>
    <property type="evidence" value="ECO:0007669"/>
    <property type="project" value="InterPro"/>
</dbReference>
<dbReference type="SFLD" id="SFLDG01018">
    <property type="entry name" value="Squalene/Phytoene_Synthase_Lik"/>
    <property type="match status" value="1"/>
</dbReference>
<protein>
    <submittedName>
        <fullName evidence="1">Squalene synthase HpnD</fullName>
    </submittedName>
</protein>
<dbReference type="NCBIfam" id="TIGR03465">
    <property type="entry name" value="HpnD"/>
    <property type="match status" value="1"/>
</dbReference>
<accession>A0A1W6ZLZ6</accession>
<dbReference type="EMBL" id="CP021112">
    <property type="protein sequence ID" value="ARP98428.1"/>
    <property type="molecule type" value="Genomic_DNA"/>
</dbReference>
<dbReference type="SUPFAM" id="SSF48576">
    <property type="entry name" value="Terpenoid synthases"/>
    <property type="match status" value="1"/>
</dbReference>
<dbReference type="PANTHER" id="PTHR31480">
    <property type="entry name" value="BIFUNCTIONAL LYCOPENE CYCLASE/PHYTOENE SYNTHASE"/>
    <property type="match status" value="1"/>
</dbReference>
<dbReference type="STRING" id="1235591.CAK95_04475"/>
<dbReference type="InterPro" id="IPR008949">
    <property type="entry name" value="Isoprenoid_synthase_dom_sf"/>
</dbReference>
<organism evidence="1 2">
    <name type="scientific">Pseudorhodoplanes sinuspersici</name>
    <dbReference type="NCBI Taxonomy" id="1235591"/>
    <lineage>
        <taxon>Bacteria</taxon>
        <taxon>Pseudomonadati</taxon>
        <taxon>Pseudomonadota</taxon>
        <taxon>Alphaproteobacteria</taxon>
        <taxon>Hyphomicrobiales</taxon>
        <taxon>Pseudorhodoplanes</taxon>
    </lineage>
</organism>
<keyword evidence="2" id="KW-1185">Reference proteome</keyword>
<gene>
    <name evidence="1" type="ORF">CAK95_04475</name>
</gene>
<dbReference type="InterPro" id="IPR044843">
    <property type="entry name" value="Trans_IPPS_bact-type"/>
</dbReference>
<dbReference type="CDD" id="cd00683">
    <property type="entry name" value="Trans_IPPS_HH"/>
    <property type="match status" value="1"/>
</dbReference>
<proteinExistence type="predicted"/>